<accession>A0A815IUJ5</accession>
<dbReference type="Gene3D" id="2.120.10.30">
    <property type="entry name" value="TolB, C-terminal domain"/>
    <property type="match status" value="1"/>
</dbReference>
<dbReference type="EMBL" id="CAJNOJ010000285">
    <property type="protein sequence ID" value="CAF1369509.1"/>
    <property type="molecule type" value="Genomic_DNA"/>
</dbReference>
<dbReference type="SUPFAM" id="SSF63825">
    <property type="entry name" value="YWTD domain"/>
    <property type="match status" value="1"/>
</dbReference>
<feature type="transmembrane region" description="Helical" evidence="1">
    <location>
        <begin position="70"/>
        <end position="92"/>
    </location>
</feature>
<evidence type="ECO:0000256" key="1">
    <source>
        <dbReference type="SAM" id="Phobius"/>
    </source>
</evidence>
<organism evidence="2 3">
    <name type="scientific">Adineta ricciae</name>
    <name type="common">Rotifer</name>
    <dbReference type="NCBI Taxonomy" id="249248"/>
    <lineage>
        <taxon>Eukaryota</taxon>
        <taxon>Metazoa</taxon>
        <taxon>Spiralia</taxon>
        <taxon>Gnathifera</taxon>
        <taxon>Rotifera</taxon>
        <taxon>Eurotatoria</taxon>
        <taxon>Bdelloidea</taxon>
        <taxon>Adinetida</taxon>
        <taxon>Adinetidae</taxon>
        <taxon>Adineta</taxon>
    </lineage>
</organism>
<keyword evidence="1" id="KW-1133">Transmembrane helix</keyword>
<dbReference type="OrthoDB" id="342730at2759"/>
<evidence type="ECO:0000313" key="3">
    <source>
        <dbReference type="Proteomes" id="UP000663852"/>
    </source>
</evidence>
<sequence>MDNVVLTSDSPEASPDDILIDCDDSSATADDSPLLSDGHLAELNSAHHPPSFDENNSVGRRCPISVKKRLLIGCLLGSSITLLAVISTGFILSKKLSKNFDTTTTTTETTLPNQSSTTTIETVTSSSKSCSIPTVNGKWNETGFVLINPGGECSSNEYGLCHSQDFFFDDIHYTLYVADTKNDRIQKYSLNEPFNPNPGLLGVTVASRNLSSPQSLFVDVQTEDIYILDFLENDTTDNKTDIVSYRVHLWKKNDQIGKILLSEQGEYLYSQSIHRLTLDKQMNIYVGTRYFIKKWLKSTDYTQNVIVAGKSRSNLTDQSNLWDPVGFVVTDDLTLFIADWQNKRIQKWKDNATEGETIVKNLTYVIGLTMDCNGFLYYVDMYERTIHQIDLVNNQKRVIVTDQGEFRSSCYFGQRAIRTDRFENIFLLGDNQLCQFSLQITT</sequence>
<comment type="caution">
    <text evidence="2">The sequence shown here is derived from an EMBL/GenBank/DDBJ whole genome shotgun (WGS) entry which is preliminary data.</text>
</comment>
<reference evidence="2" key="1">
    <citation type="submission" date="2021-02" db="EMBL/GenBank/DDBJ databases">
        <authorList>
            <person name="Nowell W R."/>
        </authorList>
    </citation>
    <scope>NUCLEOTIDE SEQUENCE</scope>
</reference>
<protein>
    <submittedName>
        <fullName evidence="2">Uncharacterized protein</fullName>
    </submittedName>
</protein>
<gene>
    <name evidence="2" type="ORF">EDS130_LOCUS34292</name>
</gene>
<dbReference type="Proteomes" id="UP000663852">
    <property type="component" value="Unassembled WGS sequence"/>
</dbReference>
<dbReference type="InterPro" id="IPR011042">
    <property type="entry name" value="6-blade_b-propeller_TolB-like"/>
</dbReference>
<dbReference type="Gene3D" id="2.40.10.500">
    <property type="match status" value="1"/>
</dbReference>
<name>A0A815IUJ5_ADIRI</name>
<evidence type="ECO:0000313" key="2">
    <source>
        <dbReference type="EMBL" id="CAF1369509.1"/>
    </source>
</evidence>
<dbReference type="AlphaFoldDB" id="A0A815IUJ5"/>
<keyword evidence="1" id="KW-0812">Transmembrane</keyword>
<keyword evidence="1" id="KW-0472">Membrane</keyword>
<proteinExistence type="predicted"/>